<feature type="domain" description="Eukaryotic glycogen debranching enzyme N-terminal" evidence="19">
    <location>
        <begin position="75"/>
        <end position="176"/>
    </location>
</feature>
<protein>
    <recommendedName>
        <fullName evidence="7">Glycogen debranching enzyme</fullName>
        <ecNumber evidence="5">2.4.1.25</ecNumber>
        <ecNumber evidence="6">3.2.1.33</ecNumber>
    </recommendedName>
    <alternativeName>
        <fullName evidence="17">Glycogen debrancher</fullName>
    </alternativeName>
</protein>
<dbReference type="SUPFAM" id="SSF48208">
    <property type="entry name" value="Six-hairpin glycosidases"/>
    <property type="match status" value="1"/>
</dbReference>
<evidence type="ECO:0000259" key="21">
    <source>
        <dbReference type="Pfam" id="PF14702"/>
    </source>
</evidence>
<dbReference type="VEuPathDB" id="VectorBase:AFAF018444"/>
<dbReference type="Pfam" id="PF14702">
    <property type="entry name" value="hGDE_central"/>
    <property type="match status" value="1"/>
</dbReference>
<keyword evidence="9" id="KW-0328">Glycosyltransferase</keyword>
<evidence type="ECO:0000259" key="20">
    <source>
        <dbReference type="Pfam" id="PF14701"/>
    </source>
</evidence>
<feature type="domain" description="Glycogen debranching enzyme central" evidence="21">
    <location>
        <begin position="759"/>
        <end position="1027"/>
    </location>
</feature>
<keyword evidence="12" id="KW-0378">Hydrolase</keyword>
<comment type="similarity">
    <text evidence="16">Belongs to the glycogen debranching enzyme family.</text>
</comment>
<reference evidence="22" key="2">
    <citation type="submission" date="2020-05" db="UniProtKB">
        <authorList>
            <consortium name="EnsemblMetazoa"/>
        </authorList>
    </citation>
    <scope>IDENTIFICATION</scope>
    <source>
        <strain evidence="22">FAR1</strain>
    </source>
</reference>
<dbReference type="PANTHER" id="PTHR10569:SF2">
    <property type="entry name" value="GLYCOGEN DEBRANCHING ENZYME"/>
    <property type="match status" value="1"/>
</dbReference>
<keyword evidence="15" id="KW-0326">Glycosidase</keyword>
<evidence type="ECO:0000256" key="12">
    <source>
        <dbReference type="ARBA" id="ARBA00022801"/>
    </source>
</evidence>
<dbReference type="InterPro" id="IPR029436">
    <property type="entry name" value="AGL_euk_N"/>
</dbReference>
<dbReference type="CDD" id="cd11327">
    <property type="entry name" value="AmyAc_Glg_debranch_2"/>
    <property type="match status" value="1"/>
</dbReference>
<dbReference type="InterPro" id="IPR032792">
    <property type="entry name" value="AGL_glucanoTrfase"/>
</dbReference>
<dbReference type="STRING" id="69004.A0A182QWT2"/>
<comment type="catalytic activity">
    <reaction evidence="2">
        <text>Hydrolysis of (1-&gt;6)-alpha-D-glucosidic branch linkages in glycogen phosphorylase limit dextrin.</text>
        <dbReference type="EC" id="3.2.1.33"/>
    </reaction>
</comment>
<keyword evidence="11" id="KW-0732">Signal</keyword>
<evidence type="ECO:0000256" key="16">
    <source>
        <dbReference type="ARBA" id="ARBA00025780"/>
    </source>
</evidence>
<proteinExistence type="inferred from homology"/>
<reference evidence="23" key="1">
    <citation type="submission" date="2014-01" db="EMBL/GenBank/DDBJ databases">
        <title>The Genome Sequence of Anopheles farauti FAR1 (V2).</title>
        <authorList>
            <consortium name="The Broad Institute Genomics Platform"/>
            <person name="Neafsey D.E."/>
            <person name="Besansky N."/>
            <person name="Howell P."/>
            <person name="Walton C."/>
            <person name="Young S.K."/>
            <person name="Zeng Q."/>
            <person name="Gargeya S."/>
            <person name="Fitzgerald M."/>
            <person name="Haas B."/>
            <person name="Abouelleil A."/>
            <person name="Allen A.W."/>
            <person name="Alvarado L."/>
            <person name="Arachchi H.M."/>
            <person name="Berlin A.M."/>
            <person name="Chapman S.B."/>
            <person name="Gainer-Dewar J."/>
            <person name="Goldberg J."/>
            <person name="Griggs A."/>
            <person name="Gujja S."/>
            <person name="Hansen M."/>
            <person name="Howarth C."/>
            <person name="Imamovic A."/>
            <person name="Ireland A."/>
            <person name="Larimer J."/>
            <person name="McCowan C."/>
            <person name="Murphy C."/>
            <person name="Pearson M."/>
            <person name="Poon T.W."/>
            <person name="Priest M."/>
            <person name="Roberts A."/>
            <person name="Saif S."/>
            <person name="Shea T."/>
            <person name="Sisk P."/>
            <person name="Sykes S."/>
            <person name="Wortman J."/>
            <person name="Nusbaum C."/>
            <person name="Birren B."/>
        </authorList>
    </citation>
    <scope>NUCLEOTIDE SEQUENCE [LARGE SCALE GENOMIC DNA]</scope>
    <source>
        <strain evidence="23">FAR1</strain>
    </source>
</reference>
<comment type="catalytic activity">
    <reaction evidence="1">
        <text>Transfers a segment of a (1-&gt;4)-alpha-D-glucan to a new position in an acceptor, which may be glucose or a (1-&gt;4)-alpha-D-glucan.</text>
        <dbReference type="EC" id="2.4.1.25"/>
    </reaction>
</comment>
<dbReference type="GO" id="GO:0005978">
    <property type="term" value="P:glycogen biosynthetic process"/>
    <property type="evidence" value="ECO:0007669"/>
    <property type="project" value="UniProtKB-KW"/>
</dbReference>
<accession>A0A182QWT2</accession>
<feature type="domain" description="Glycogen debranching enzyme glucanotransferase" evidence="20">
    <location>
        <begin position="183"/>
        <end position="621"/>
    </location>
</feature>
<dbReference type="PANTHER" id="PTHR10569">
    <property type="entry name" value="GLYCOGEN DEBRANCHING ENZYME"/>
    <property type="match status" value="1"/>
</dbReference>
<dbReference type="EMBL" id="AXCN02001493">
    <property type="status" value="NOT_ANNOTATED_CDS"/>
    <property type="molecule type" value="Genomic_DNA"/>
</dbReference>
<dbReference type="InterPro" id="IPR008928">
    <property type="entry name" value="6-hairpin_glycosidase_sf"/>
</dbReference>
<dbReference type="InterPro" id="IPR012341">
    <property type="entry name" value="6hp_glycosidase-like_sf"/>
</dbReference>
<dbReference type="Pfam" id="PF14699">
    <property type="entry name" value="hGDE_N"/>
    <property type="match status" value="1"/>
</dbReference>
<evidence type="ECO:0000256" key="4">
    <source>
        <dbReference type="ARBA" id="ARBA00004496"/>
    </source>
</evidence>
<evidence type="ECO:0000313" key="23">
    <source>
        <dbReference type="Proteomes" id="UP000075886"/>
    </source>
</evidence>
<dbReference type="EnsemblMetazoa" id="AFAF018444-RA">
    <property type="protein sequence ID" value="AFAF018444-PA"/>
    <property type="gene ID" value="AFAF018444"/>
</dbReference>
<dbReference type="Pfam" id="PF14701">
    <property type="entry name" value="hDGE_amylase"/>
    <property type="match status" value="1"/>
</dbReference>
<dbReference type="EC" id="2.4.1.25" evidence="5"/>
<keyword evidence="14" id="KW-0511">Multifunctional enzyme</keyword>
<evidence type="ECO:0000313" key="22">
    <source>
        <dbReference type="EnsemblMetazoa" id="AFAF018444-PA"/>
    </source>
</evidence>
<dbReference type="GO" id="GO:0004134">
    <property type="term" value="F:4-alpha-glucanotransferase activity"/>
    <property type="evidence" value="ECO:0007669"/>
    <property type="project" value="UniProtKB-EC"/>
</dbReference>
<evidence type="ECO:0000256" key="13">
    <source>
        <dbReference type="ARBA" id="ARBA00023056"/>
    </source>
</evidence>
<evidence type="ECO:0000256" key="15">
    <source>
        <dbReference type="ARBA" id="ARBA00023295"/>
    </source>
</evidence>
<name>A0A182QWT2_9DIPT</name>
<evidence type="ECO:0000256" key="1">
    <source>
        <dbReference type="ARBA" id="ARBA00000439"/>
    </source>
</evidence>
<dbReference type="NCBIfam" id="TIGR01531">
    <property type="entry name" value="glyc_debranch"/>
    <property type="match status" value="1"/>
</dbReference>
<evidence type="ECO:0000256" key="5">
    <source>
        <dbReference type="ARBA" id="ARBA00012560"/>
    </source>
</evidence>
<dbReference type="InterPro" id="IPR032790">
    <property type="entry name" value="GDE_C"/>
</dbReference>
<keyword evidence="8" id="KW-0963">Cytoplasm</keyword>
<dbReference type="Gene3D" id="1.50.10.10">
    <property type="match status" value="1"/>
</dbReference>
<dbReference type="EC" id="3.2.1.33" evidence="6"/>
<dbReference type="InterPro" id="IPR010401">
    <property type="entry name" value="AGL/Gdb1"/>
</dbReference>
<dbReference type="Gene3D" id="3.20.20.80">
    <property type="entry name" value="Glycosidases"/>
    <property type="match status" value="2"/>
</dbReference>
<evidence type="ECO:0000256" key="7">
    <source>
        <dbReference type="ARBA" id="ARBA00020723"/>
    </source>
</evidence>
<evidence type="ECO:0000256" key="17">
    <source>
        <dbReference type="ARBA" id="ARBA00031477"/>
    </source>
</evidence>
<evidence type="ECO:0000256" key="8">
    <source>
        <dbReference type="ARBA" id="ARBA00022490"/>
    </source>
</evidence>
<evidence type="ECO:0000256" key="9">
    <source>
        <dbReference type="ARBA" id="ARBA00022676"/>
    </source>
</evidence>
<evidence type="ECO:0000259" key="19">
    <source>
        <dbReference type="Pfam" id="PF14699"/>
    </source>
</evidence>
<keyword evidence="10" id="KW-0808">Transferase</keyword>
<evidence type="ECO:0000256" key="14">
    <source>
        <dbReference type="ARBA" id="ARBA00023268"/>
    </source>
</evidence>
<feature type="domain" description="Glycogen debranching enzyme C-terminal" evidence="18">
    <location>
        <begin position="1123"/>
        <end position="1563"/>
    </location>
</feature>
<dbReference type="GO" id="GO:0005980">
    <property type="term" value="P:glycogen catabolic process"/>
    <property type="evidence" value="ECO:0007669"/>
    <property type="project" value="InterPro"/>
</dbReference>
<dbReference type="Proteomes" id="UP000075886">
    <property type="component" value="Unassembled WGS sequence"/>
</dbReference>
<dbReference type="GO" id="GO:0004135">
    <property type="term" value="F:amylo-alpha-1,6-glucosidase activity"/>
    <property type="evidence" value="ECO:0007669"/>
    <property type="project" value="UniProtKB-EC"/>
</dbReference>
<evidence type="ECO:0000259" key="18">
    <source>
        <dbReference type="Pfam" id="PF06202"/>
    </source>
</evidence>
<comment type="function">
    <text evidence="3">Multifunctional enzyme acting as 1,4-alpha-D-glucan:1,4-alpha-D-glucan 4-alpha-D-glycosyltransferase and amylo-1,6-glucosidase in glycogen degradation.</text>
</comment>
<dbReference type="FunFam" id="1.50.10.10:FF:000056">
    <property type="entry name" value="Uncharacterized protein, isoform D"/>
    <property type="match status" value="1"/>
</dbReference>
<organism evidence="22 23">
    <name type="scientific">Anopheles farauti</name>
    <dbReference type="NCBI Taxonomy" id="69004"/>
    <lineage>
        <taxon>Eukaryota</taxon>
        <taxon>Metazoa</taxon>
        <taxon>Ecdysozoa</taxon>
        <taxon>Arthropoda</taxon>
        <taxon>Hexapoda</taxon>
        <taxon>Insecta</taxon>
        <taxon>Pterygota</taxon>
        <taxon>Neoptera</taxon>
        <taxon>Endopterygota</taxon>
        <taxon>Diptera</taxon>
        <taxon>Nematocera</taxon>
        <taxon>Culicoidea</taxon>
        <taxon>Culicidae</taxon>
        <taxon>Anophelinae</taxon>
        <taxon>Anopheles</taxon>
    </lineage>
</organism>
<dbReference type="GO" id="GO:0005737">
    <property type="term" value="C:cytoplasm"/>
    <property type="evidence" value="ECO:0007669"/>
    <property type="project" value="UniProtKB-SubCell"/>
</dbReference>
<dbReference type="Pfam" id="PF06202">
    <property type="entry name" value="GDE_C"/>
    <property type="match status" value="1"/>
</dbReference>
<comment type="subcellular location">
    <subcellularLocation>
        <location evidence="4">Cytoplasm</location>
    </subcellularLocation>
</comment>
<evidence type="ECO:0000256" key="2">
    <source>
        <dbReference type="ARBA" id="ARBA00000927"/>
    </source>
</evidence>
<keyword evidence="23" id="KW-1185">Reference proteome</keyword>
<evidence type="ECO:0000256" key="11">
    <source>
        <dbReference type="ARBA" id="ARBA00022729"/>
    </source>
</evidence>
<sequence>MIIQSVVLCRSTPLHSMSIPRRLSSAFTPLSAIEEVTESLNAMAGDGIVSIKLAIHDGNQGDGALYRLKKNSLVHVHPGASLLGRRVALYCNYPADDKEFNRKTYRKLDWCSAAGSPLEPAANGSDYTPIKDIDYYCNVHFTKSGAYHFYALYEECSEAGPQCGIYVQIEPQLTVGTGDAATTLPLDAIRCQTVISKLLGPLETWEAKLRVGKESGYNMVHFTPVQELGGSRSAYSLRNQLKVNPDFQNKGGKEVTYDDLDVIMKKMRNEWNVASICDIVLNHTANESIWIREYPECSYNCFTCPHLRPAFLLDAMLARVGEDVKDGMLAHVGVPEVVETEDHLQAIRWQIHSNYLPQVKLHELYQCDVDRYVARFNEACSKTSPNPAQDIPEGDVKLRMDPEYRRLGAEIDFDRAMKIYNVFRQDCFDEDSRKRKCTEAFRARLQHLNEEVRREIQEHLDYAVDNCLAGTRYERVQGDGPQVKGISIKYPLFMKYFTHYGTQGKSLKDIEAMMYGGAGKLFMAHNGWVMNGDPLKDFARAQPGTGNVYLRRELIAWGDSVKLRYGDKPEDSPYLWKHMQEYVDTTARIFDGVRLDNCHSTPLHVAEYLLDSARKVNPELYVAAELFTNSDHTDNIFVNRLGITSLIREALSAWDSHEQGRLVYRYGGAPVGAFFPCPKRILAPGIAHALFMDLTHDNPSPVEKRSIFDLIPSAALVSMACCATGSNRGYDEFVPHHVHVVDEERQYQEWGKHVEKSTGLIAVKEALNVLHGGLATRGFDQVFVDQMHPDIVAVTRHSLSNHETVILVAHTAFNYPNPWAGPTGVRPLEFEGEFKEIILEVQIFKKTGQTFDRPTDFVKNLDYINGVNEYVVDLKRNLKLEESDIFGKEAVVKGNVTQLHFSNLKPGSVVAVRVALKESVRVHFDNLQSLVKEFHRDRGSRYAELQHMLSKLDLVDFNKLLYCCAEEERDNGGGPYHIDGYGDLVYCGLQGVMSILSDIGPNNDLGHPLANNLRNGNWLIDYCSQRLLKYEKLVPIAKWLENNLKSLKEIPRYMIPSYFDVIVTNVHRLALAAACNLMSDFVRHGSNFARRLALGSVQCVSVCPSANLPKLSPNTNDPKPPGHCATMAAGLPHFATGYMRCWGRDTFIAIRGLTLLTGRYDETRYMILGFGGCLRHGLIPNLLDGGQNARFNCRDAVWWWLYTIKQYVEEAPNGKSILKDKVSRLYPTDDSEAKAPGECDQMLYETIQEALTIHFQGLSYRERNAGTRIDAHMKEKGFNNRIGINPDTGFVFGGNNANCGTWMDKMGSSDKAGNRGVPSTPRDGSAVELVGLQMAGLRFMQQMAEQKVIPVASVERTSYNGTKTVWTYKEWANKIAANFEREFYVDDTTDSSYVNKRGIYKDTVGSEIPWTDYQLRCNFPIALLAAPELADPKHAWRALENAKTYLLGPLGMKTLDREDWGYRGNYDNSIDSDDKTVAHGANYHNGPEWVWPIGFYLRARLIFAKANGVLKETVAETWKILQTHLNELQRCHWRGLAELTNENGAYCKDSCRTQAWSMGCVLEVLHDLEKYEKEL</sequence>
<dbReference type="InterPro" id="IPR032788">
    <property type="entry name" value="AGL_central"/>
</dbReference>
<evidence type="ECO:0000256" key="3">
    <source>
        <dbReference type="ARBA" id="ARBA00003530"/>
    </source>
</evidence>
<evidence type="ECO:0000256" key="10">
    <source>
        <dbReference type="ARBA" id="ARBA00022679"/>
    </source>
</evidence>
<keyword evidence="13" id="KW-0320">Glycogen biosynthesis</keyword>
<dbReference type="InterPro" id="IPR006421">
    <property type="entry name" value="Glycogen_debranch_met"/>
</dbReference>
<dbReference type="SUPFAM" id="SSF51445">
    <property type="entry name" value="(Trans)glycosidases"/>
    <property type="match status" value="1"/>
</dbReference>
<evidence type="ECO:0000256" key="6">
    <source>
        <dbReference type="ARBA" id="ARBA00012778"/>
    </source>
</evidence>
<dbReference type="FunFam" id="3.20.20.80:FF:000108">
    <property type="entry name" value="glycogen debranching enzyme"/>
    <property type="match status" value="1"/>
</dbReference>
<dbReference type="InterPro" id="IPR017853">
    <property type="entry name" value="GH"/>
</dbReference>
<dbReference type="FunFam" id="3.20.20.80:FF:000070">
    <property type="entry name" value="GDB1p Glycogen debranching enzyme"/>
    <property type="match status" value="1"/>
</dbReference>